<evidence type="ECO:0000259" key="9">
    <source>
        <dbReference type="PROSITE" id="PS50893"/>
    </source>
</evidence>
<protein>
    <submittedName>
        <fullName evidence="11">ABC transporter ATP-binding protein/permease</fullName>
    </submittedName>
</protein>
<dbReference type="InterPro" id="IPR027417">
    <property type="entry name" value="P-loop_NTPase"/>
</dbReference>
<dbReference type="PANTHER" id="PTHR43394:SF1">
    <property type="entry name" value="ATP-BINDING CASSETTE SUB-FAMILY B MEMBER 10, MITOCHONDRIAL"/>
    <property type="match status" value="1"/>
</dbReference>
<dbReference type="InterPro" id="IPR011527">
    <property type="entry name" value="ABC1_TM_dom"/>
</dbReference>
<evidence type="ECO:0000256" key="3">
    <source>
        <dbReference type="ARBA" id="ARBA00022741"/>
    </source>
</evidence>
<evidence type="ECO:0000256" key="6">
    <source>
        <dbReference type="ARBA" id="ARBA00023136"/>
    </source>
</evidence>
<dbReference type="SUPFAM" id="SSF90123">
    <property type="entry name" value="ABC transporter transmembrane region"/>
    <property type="match status" value="1"/>
</dbReference>
<comment type="subcellular location">
    <subcellularLocation>
        <location evidence="1">Cell membrane</location>
        <topology evidence="1">Multi-pass membrane protein</topology>
    </subcellularLocation>
</comment>
<feature type="domain" description="ABC transmembrane type-1" evidence="10">
    <location>
        <begin position="45"/>
        <end position="337"/>
    </location>
</feature>
<keyword evidence="2 8" id="KW-0812">Transmembrane</keyword>
<dbReference type="InterPro" id="IPR003593">
    <property type="entry name" value="AAA+_ATPase"/>
</dbReference>
<dbReference type="SMART" id="SM00382">
    <property type="entry name" value="AAA"/>
    <property type="match status" value="1"/>
</dbReference>
<dbReference type="GO" id="GO:0005524">
    <property type="term" value="F:ATP binding"/>
    <property type="evidence" value="ECO:0007669"/>
    <property type="project" value="UniProtKB-KW"/>
</dbReference>
<feature type="region of interest" description="Disordered" evidence="7">
    <location>
        <begin position="1"/>
        <end position="20"/>
    </location>
</feature>
<dbReference type="CDD" id="cd03254">
    <property type="entry name" value="ABCC_Glucan_exporter_like"/>
    <property type="match status" value="1"/>
</dbReference>
<dbReference type="Proteomes" id="UP000831880">
    <property type="component" value="Chromosome"/>
</dbReference>
<dbReference type="InterPro" id="IPR017871">
    <property type="entry name" value="ABC_transporter-like_CS"/>
</dbReference>
<feature type="transmembrane region" description="Helical" evidence="8">
    <location>
        <begin position="170"/>
        <end position="190"/>
    </location>
</feature>
<accession>A0ABY4H4B4</accession>
<feature type="transmembrane region" description="Helical" evidence="8">
    <location>
        <begin position="288"/>
        <end position="315"/>
    </location>
</feature>
<evidence type="ECO:0000256" key="5">
    <source>
        <dbReference type="ARBA" id="ARBA00022989"/>
    </source>
</evidence>
<organism evidence="11 12">
    <name type="scientific">Halobacillus shinanisalinarum</name>
    <dbReference type="NCBI Taxonomy" id="2932258"/>
    <lineage>
        <taxon>Bacteria</taxon>
        <taxon>Bacillati</taxon>
        <taxon>Bacillota</taxon>
        <taxon>Bacilli</taxon>
        <taxon>Bacillales</taxon>
        <taxon>Bacillaceae</taxon>
        <taxon>Halobacillus</taxon>
    </lineage>
</organism>
<feature type="domain" description="ABC transporter" evidence="9">
    <location>
        <begin position="370"/>
        <end position="604"/>
    </location>
</feature>
<keyword evidence="3" id="KW-0547">Nucleotide-binding</keyword>
<dbReference type="InterPro" id="IPR036640">
    <property type="entry name" value="ABC1_TM_sf"/>
</dbReference>
<evidence type="ECO:0000256" key="7">
    <source>
        <dbReference type="SAM" id="MobiDB-lite"/>
    </source>
</evidence>
<dbReference type="InterPro" id="IPR039421">
    <property type="entry name" value="Type_1_exporter"/>
</dbReference>
<sequence length="616" mass="68656">MSEKRQKQQRNRRKGKPEQKVRDFKGTLKRLIGYLKPHRVSLLKVLLTAILSTFFAILSPKIIGMITTGLFQSMVMKMNTIPNARVDFDFIQAALIILGVLYLLSVAFSYIQQYIMAGVAQKTVYTIRKEVNEKLSRLPLQYFDSRTHGDLLSRAVNDLENISSTLQKSLTQFITAIVTLVGVVVMMLTISPLMTVIVFITLPLSFIITKKVAARSQNYFIGQRKALGQLNGHVEEMYSGHQVIKAFGREDQSIDRFKKINENLYQSGWKAQFISGMIKPILKFVNNIVYVLICVIGALLVTRGTIGVGGIQAFIQYIRQFSQPITQVSSIANVIQSTVASAERVFEVLDEEEEWVSGSAKTIQSAKGSVSFQGVDFGYQKDVTLISDMTVNVEQGQKVAIVGPTGAGKTTLINLLMRFYEIDNGKITIDGVNIRDVKRGELRSLFGMVLQDTWLFNGTIRDNIAYGRENATEGEVIQAAEAAHADYFIRTLPEGYDTVLNEEASNISQGQKQLITIARAIITDPAILVLDEATSSVDTRTESHIQQAMSELMEGRTSFIIAHRLSTIKDADTILVMDKGSVIEQGTHDELLVKDGFYAELYHSQFANEISEKATS</sequence>
<evidence type="ECO:0000256" key="8">
    <source>
        <dbReference type="SAM" id="Phobius"/>
    </source>
</evidence>
<dbReference type="Pfam" id="PF00005">
    <property type="entry name" value="ABC_tran"/>
    <property type="match status" value="1"/>
</dbReference>
<dbReference type="RefSeq" id="WP_244755161.1">
    <property type="nucleotide sequence ID" value="NZ_CP095074.1"/>
</dbReference>
<name>A0ABY4H4B4_9BACI</name>
<gene>
    <name evidence="11" type="ORF">MUO14_10480</name>
</gene>
<dbReference type="PROSITE" id="PS00211">
    <property type="entry name" value="ABC_TRANSPORTER_1"/>
    <property type="match status" value="1"/>
</dbReference>
<dbReference type="Gene3D" id="1.20.1560.10">
    <property type="entry name" value="ABC transporter type 1, transmembrane domain"/>
    <property type="match status" value="1"/>
</dbReference>
<keyword evidence="12" id="KW-1185">Reference proteome</keyword>
<proteinExistence type="predicted"/>
<evidence type="ECO:0000313" key="12">
    <source>
        <dbReference type="Proteomes" id="UP000831880"/>
    </source>
</evidence>
<feature type="transmembrane region" description="Helical" evidence="8">
    <location>
        <begin position="90"/>
        <end position="111"/>
    </location>
</feature>
<evidence type="ECO:0000256" key="1">
    <source>
        <dbReference type="ARBA" id="ARBA00004651"/>
    </source>
</evidence>
<keyword evidence="4 11" id="KW-0067">ATP-binding</keyword>
<evidence type="ECO:0000256" key="2">
    <source>
        <dbReference type="ARBA" id="ARBA00022692"/>
    </source>
</evidence>
<keyword evidence="6 8" id="KW-0472">Membrane</keyword>
<evidence type="ECO:0000256" key="4">
    <source>
        <dbReference type="ARBA" id="ARBA00022840"/>
    </source>
</evidence>
<dbReference type="PROSITE" id="PS50929">
    <property type="entry name" value="ABC_TM1F"/>
    <property type="match status" value="1"/>
</dbReference>
<keyword evidence="5 8" id="KW-1133">Transmembrane helix</keyword>
<evidence type="ECO:0000313" key="11">
    <source>
        <dbReference type="EMBL" id="UOQ95308.1"/>
    </source>
</evidence>
<dbReference type="PROSITE" id="PS50893">
    <property type="entry name" value="ABC_TRANSPORTER_2"/>
    <property type="match status" value="1"/>
</dbReference>
<dbReference type="CDD" id="cd18547">
    <property type="entry name" value="ABC_6TM_Tm288_like"/>
    <property type="match status" value="1"/>
</dbReference>
<dbReference type="Gene3D" id="3.40.50.300">
    <property type="entry name" value="P-loop containing nucleotide triphosphate hydrolases"/>
    <property type="match status" value="1"/>
</dbReference>
<dbReference type="SUPFAM" id="SSF52540">
    <property type="entry name" value="P-loop containing nucleoside triphosphate hydrolases"/>
    <property type="match status" value="1"/>
</dbReference>
<reference evidence="11 12" key="1">
    <citation type="submission" date="2022-04" db="EMBL/GenBank/DDBJ databases">
        <title>Halobacillus sp. isolated from saltern.</title>
        <authorList>
            <person name="Won M."/>
            <person name="Lee C.-M."/>
            <person name="Woen H.-Y."/>
            <person name="Kwon S.-W."/>
        </authorList>
    </citation>
    <scope>NUCLEOTIDE SEQUENCE [LARGE SCALE GENOMIC DNA]</scope>
    <source>
        <strain evidence="11 12">SSTM10-2</strain>
    </source>
</reference>
<evidence type="ECO:0000259" key="10">
    <source>
        <dbReference type="PROSITE" id="PS50929"/>
    </source>
</evidence>
<dbReference type="InterPro" id="IPR003439">
    <property type="entry name" value="ABC_transporter-like_ATP-bd"/>
</dbReference>
<dbReference type="EMBL" id="CP095074">
    <property type="protein sequence ID" value="UOQ95308.1"/>
    <property type="molecule type" value="Genomic_DNA"/>
</dbReference>
<dbReference type="PANTHER" id="PTHR43394">
    <property type="entry name" value="ATP-DEPENDENT PERMEASE MDL1, MITOCHONDRIAL"/>
    <property type="match status" value="1"/>
</dbReference>
<feature type="transmembrane region" description="Helical" evidence="8">
    <location>
        <begin position="45"/>
        <end position="70"/>
    </location>
</feature>
<dbReference type="Pfam" id="PF00664">
    <property type="entry name" value="ABC_membrane"/>
    <property type="match status" value="1"/>
</dbReference>
<feature type="transmembrane region" description="Helical" evidence="8">
    <location>
        <begin position="196"/>
        <end position="214"/>
    </location>
</feature>